<keyword evidence="2" id="KW-0663">Pyridoxal phosphate</keyword>
<dbReference type="InterPro" id="IPR015421">
    <property type="entry name" value="PyrdxlP-dep_Trfase_major"/>
</dbReference>
<reference evidence="4" key="1">
    <citation type="submission" date="2020-10" db="EMBL/GenBank/DDBJ databases">
        <authorList>
            <person name="Gilroy R."/>
        </authorList>
    </citation>
    <scope>NUCLEOTIDE SEQUENCE</scope>
    <source>
        <strain evidence="4">CHK157-1446</strain>
    </source>
</reference>
<dbReference type="SUPFAM" id="SSF53383">
    <property type="entry name" value="PLP-dependent transferases"/>
    <property type="match status" value="1"/>
</dbReference>
<evidence type="ECO:0000256" key="2">
    <source>
        <dbReference type="ARBA" id="ARBA00022898"/>
    </source>
</evidence>
<organism evidence="4 5">
    <name type="scientific">Candidatus Faeciplasma gallinarum</name>
    <dbReference type="NCBI Taxonomy" id="2840799"/>
    <lineage>
        <taxon>Bacteria</taxon>
        <taxon>Bacillati</taxon>
        <taxon>Bacillota</taxon>
        <taxon>Clostridia</taxon>
        <taxon>Eubacteriales</taxon>
        <taxon>Oscillospiraceae</taxon>
        <taxon>Oscillospiraceae incertae sedis</taxon>
        <taxon>Candidatus Faeciplasma</taxon>
    </lineage>
</organism>
<evidence type="ECO:0000313" key="4">
    <source>
        <dbReference type="EMBL" id="HIS24638.1"/>
    </source>
</evidence>
<dbReference type="GO" id="GO:0003824">
    <property type="term" value="F:catalytic activity"/>
    <property type="evidence" value="ECO:0007669"/>
    <property type="project" value="UniProtKB-ARBA"/>
</dbReference>
<dbReference type="PANTHER" id="PTHR11601:SF50">
    <property type="entry name" value="CYSTEINE DESULFURASE ISCS 2-RELATED"/>
    <property type="match status" value="1"/>
</dbReference>
<comment type="cofactor">
    <cofactor evidence="1">
        <name>pyridoxal 5'-phosphate</name>
        <dbReference type="ChEBI" id="CHEBI:597326"/>
    </cofactor>
</comment>
<accession>A0A9D1END5</accession>
<feature type="domain" description="Aminotransferase class V" evidence="3">
    <location>
        <begin position="2"/>
        <end position="364"/>
    </location>
</feature>
<dbReference type="Gene3D" id="1.10.260.50">
    <property type="match status" value="1"/>
</dbReference>
<evidence type="ECO:0000313" key="5">
    <source>
        <dbReference type="Proteomes" id="UP000823982"/>
    </source>
</evidence>
<evidence type="ECO:0000259" key="3">
    <source>
        <dbReference type="Pfam" id="PF00266"/>
    </source>
</evidence>
<dbReference type="PIRSF" id="PIRSF005572">
    <property type="entry name" value="NifS"/>
    <property type="match status" value="1"/>
</dbReference>
<gene>
    <name evidence="4" type="ORF">IAD01_04455</name>
</gene>
<proteinExistence type="predicted"/>
<comment type="caution">
    <text evidence="4">The sequence shown here is derived from an EMBL/GenBank/DDBJ whole genome shotgun (WGS) entry which is preliminary data.</text>
</comment>
<dbReference type="InterPro" id="IPR000192">
    <property type="entry name" value="Aminotrans_V_dom"/>
</dbReference>
<dbReference type="Pfam" id="PF00266">
    <property type="entry name" value="Aminotran_5"/>
    <property type="match status" value="1"/>
</dbReference>
<dbReference type="PANTHER" id="PTHR11601">
    <property type="entry name" value="CYSTEINE DESULFURYLASE FAMILY MEMBER"/>
    <property type="match status" value="1"/>
</dbReference>
<evidence type="ECO:0000256" key="1">
    <source>
        <dbReference type="ARBA" id="ARBA00001933"/>
    </source>
</evidence>
<protein>
    <submittedName>
        <fullName evidence="4">Cysteine desulfurase</fullName>
    </submittedName>
</protein>
<dbReference type="InterPro" id="IPR016454">
    <property type="entry name" value="Cysteine_dSase"/>
</dbReference>
<dbReference type="Proteomes" id="UP000823982">
    <property type="component" value="Unassembled WGS sequence"/>
</dbReference>
<dbReference type="EMBL" id="DVIR01000039">
    <property type="protein sequence ID" value="HIS24638.1"/>
    <property type="molecule type" value="Genomic_DNA"/>
</dbReference>
<reference evidence="4" key="2">
    <citation type="journal article" date="2021" name="PeerJ">
        <title>Extensive microbial diversity within the chicken gut microbiome revealed by metagenomics and culture.</title>
        <authorList>
            <person name="Gilroy R."/>
            <person name="Ravi A."/>
            <person name="Getino M."/>
            <person name="Pursley I."/>
            <person name="Horton D.L."/>
            <person name="Alikhan N.F."/>
            <person name="Baker D."/>
            <person name="Gharbi K."/>
            <person name="Hall N."/>
            <person name="Watson M."/>
            <person name="Adriaenssens E.M."/>
            <person name="Foster-Nyarko E."/>
            <person name="Jarju S."/>
            <person name="Secka A."/>
            <person name="Antonio M."/>
            <person name="Oren A."/>
            <person name="Chaudhuri R.R."/>
            <person name="La Ragione R."/>
            <person name="Hildebrand F."/>
            <person name="Pallen M.J."/>
        </authorList>
    </citation>
    <scope>NUCLEOTIDE SEQUENCE</scope>
    <source>
        <strain evidence="4">CHK157-1446</strain>
    </source>
</reference>
<name>A0A9D1END5_9FIRM</name>
<dbReference type="InterPro" id="IPR015422">
    <property type="entry name" value="PyrdxlP-dep_Trfase_small"/>
</dbReference>
<sequence length="380" mass="40770">MIYLDNAATTKVIPESAQGVSYAMTEAFGNPSSLHGMGVEAERLISFSRRQILSAIGVASGSSDYDVIFTSGATEANNTAIFGIASEYGKRKRRIVTTAVEHPSVEEAFCRLGKLGYEVVTVFPDESGQISAQALIDAVNENTCLVSAMLVNNETGYILPVASAFEAIKRRYPDCITHSDCVQGFEKIKFSARKLCADIITLSGHKIHAPKGIGALCIKKGIRLSPLIYGGGQQNGLRSGTEPVPLIYGMGKAVSALTPTIAERYAHVSEINDYARSRIESIGHIISRQDASPYILSIALPGFKSETLLHFLEARQIYVSSGSACSKGKKSSVLEAFRVGEKYIDSVLRLSFSCETAKSDIDALVQALKEAVGTLAGIKN</sequence>
<dbReference type="AlphaFoldDB" id="A0A9D1END5"/>
<dbReference type="Gene3D" id="3.40.640.10">
    <property type="entry name" value="Type I PLP-dependent aspartate aminotransferase-like (Major domain)"/>
    <property type="match status" value="1"/>
</dbReference>
<dbReference type="Gene3D" id="3.90.1150.10">
    <property type="entry name" value="Aspartate Aminotransferase, domain 1"/>
    <property type="match status" value="1"/>
</dbReference>
<dbReference type="InterPro" id="IPR015424">
    <property type="entry name" value="PyrdxlP-dep_Trfase"/>
</dbReference>